<feature type="domain" description="D-isomer specific 2-hydroxyacid dehydrogenase catalytic" evidence="4">
    <location>
        <begin position="5"/>
        <end position="292"/>
    </location>
</feature>
<dbReference type="Gene3D" id="3.40.50.720">
    <property type="entry name" value="NAD(P)-binding Rossmann-like Domain"/>
    <property type="match status" value="2"/>
</dbReference>
<evidence type="ECO:0000313" key="6">
    <source>
        <dbReference type="EMBL" id="SEN44879.1"/>
    </source>
</evidence>
<evidence type="ECO:0000259" key="5">
    <source>
        <dbReference type="Pfam" id="PF02826"/>
    </source>
</evidence>
<evidence type="ECO:0000259" key="4">
    <source>
        <dbReference type="Pfam" id="PF00389"/>
    </source>
</evidence>
<evidence type="ECO:0000256" key="2">
    <source>
        <dbReference type="ARBA" id="ARBA00023027"/>
    </source>
</evidence>
<reference evidence="6 7" key="1">
    <citation type="submission" date="2016-10" db="EMBL/GenBank/DDBJ databases">
        <authorList>
            <person name="de Groot N.N."/>
        </authorList>
    </citation>
    <scope>NUCLEOTIDE SEQUENCE [LARGE SCALE GENOMIC DNA]</scope>
    <source>
        <strain evidence="6 7">CGMCC 1.10836</strain>
    </source>
</reference>
<accession>A0A1H8GM29</accession>
<protein>
    <submittedName>
        <fullName evidence="6">D-3-phosphoglycerate dehydrogenase</fullName>
    </submittedName>
</protein>
<dbReference type="InterPro" id="IPR006140">
    <property type="entry name" value="D-isomer_DH_NAD-bd"/>
</dbReference>
<dbReference type="InterPro" id="IPR029753">
    <property type="entry name" value="D-isomer_DH_CS"/>
</dbReference>
<evidence type="ECO:0000313" key="7">
    <source>
        <dbReference type="Proteomes" id="UP000183002"/>
    </source>
</evidence>
<dbReference type="InterPro" id="IPR006139">
    <property type="entry name" value="D-isomer_2_OHA_DH_cat_dom"/>
</dbReference>
<dbReference type="GO" id="GO:0016618">
    <property type="term" value="F:hydroxypyruvate reductase [NAD(P)H] activity"/>
    <property type="evidence" value="ECO:0007669"/>
    <property type="project" value="TreeGrafter"/>
</dbReference>
<organism evidence="6 7">
    <name type="scientific">Pseudorhodobacter antarcticus</name>
    <dbReference type="NCBI Taxonomy" id="1077947"/>
    <lineage>
        <taxon>Bacteria</taxon>
        <taxon>Pseudomonadati</taxon>
        <taxon>Pseudomonadota</taxon>
        <taxon>Alphaproteobacteria</taxon>
        <taxon>Rhodobacterales</taxon>
        <taxon>Paracoccaceae</taxon>
        <taxon>Pseudorhodobacter</taxon>
    </lineage>
</organism>
<dbReference type="AlphaFoldDB" id="A0A1H8GM29"/>
<dbReference type="OrthoDB" id="9793626at2"/>
<dbReference type="PANTHER" id="PTHR10996:SF178">
    <property type="entry name" value="2-HYDROXYACID DEHYDROGENASE YGL185C-RELATED"/>
    <property type="match status" value="1"/>
</dbReference>
<dbReference type="SUPFAM" id="SSF52283">
    <property type="entry name" value="Formate/glycerate dehydrogenase catalytic domain-like"/>
    <property type="match status" value="1"/>
</dbReference>
<dbReference type="PROSITE" id="PS00671">
    <property type="entry name" value="D_2_HYDROXYACID_DH_3"/>
    <property type="match status" value="1"/>
</dbReference>
<dbReference type="InterPro" id="IPR050223">
    <property type="entry name" value="D-isomer_2-hydroxyacid_DH"/>
</dbReference>
<gene>
    <name evidence="6" type="ORF">SAMN05216227_101452</name>
</gene>
<comment type="similarity">
    <text evidence="3">Belongs to the D-isomer specific 2-hydroxyacid dehydrogenase family.</text>
</comment>
<dbReference type="PANTHER" id="PTHR10996">
    <property type="entry name" value="2-HYDROXYACID DEHYDROGENASE-RELATED"/>
    <property type="match status" value="1"/>
</dbReference>
<dbReference type="GO" id="GO:0030267">
    <property type="term" value="F:glyoxylate reductase (NADPH) activity"/>
    <property type="evidence" value="ECO:0007669"/>
    <property type="project" value="TreeGrafter"/>
</dbReference>
<dbReference type="SUPFAM" id="SSF51735">
    <property type="entry name" value="NAD(P)-binding Rossmann-fold domains"/>
    <property type="match status" value="1"/>
</dbReference>
<keyword evidence="1 3" id="KW-0560">Oxidoreductase</keyword>
<dbReference type="Pfam" id="PF02826">
    <property type="entry name" value="2-Hacid_dh_C"/>
    <property type="match status" value="1"/>
</dbReference>
<dbReference type="RefSeq" id="WP_050520893.1">
    <property type="nucleotide sequence ID" value="NZ_FOCO01000014.1"/>
</dbReference>
<feature type="domain" description="D-isomer specific 2-hydroxyacid dehydrogenase NAD-binding" evidence="5">
    <location>
        <begin position="102"/>
        <end position="268"/>
    </location>
</feature>
<keyword evidence="2" id="KW-0520">NAD</keyword>
<dbReference type="EMBL" id="FOCO01000014">
    <property type="protein sequence ID" value="SEN44879.1"/>
    <property type="molecule type" value="Genomic_DNA"/>
</dbReference>
<dbReference type="PROSITE" id="PS00670">
    <property type="entry name" value="D_2_HYDROXYACID_DH_2"/>
    <property type="match status" value="1"/>
</dbReference>
<evidence type="ECO:0000256" key="1">
    <source>
        <dbReference type="ARBA" id="ARBA00023002"/>
    </source>
</evidence>
<dbReference type="Pfam" id="PF00389">
    <property type="entry name" value="2-Hacid_dh"/>
    <property type="match status" value="1"/>
</dbReference>
<proteinExistence type="inferred from homology"/>
<dbReference type="Proteomes" id="UP000183002">
    <property type="component" value="Unassembled WGS sequence"/>
</dbReference>
<dbReference type="GO" id="GO:0051287">
    <property type="term" value="F:NAD binding"/>
    <property type="evidence" value="ECO:0007669"/>
    <property type="project" value="InterPro"/>
</dbReference>
<sequence>MARRVVVTEPVHPDALALLRDAGWQVIGPPTTLAPANLHPADALLVRIRALTAADVAQFAMISKHGVGVDNIPMDAARAAGITVTNTPGANATAVAEQALLLMLALARNLDGQRAARGAAPRVPGLDGKRLLIVGYGASGQRLANHAKGLGVKVTINSRVLSPARAAGFAVEPDLAAALPYADIVSLHCPLTDTTRGMLNAQTLALLPPGALVINCARGGLIDESALIAQLQNGHLGGAGLDVTAHEPLPETDPLRCAPNIILTPHAAALSDGSFRAMGMMAAQNILDHFNGCLRAEHRLLPR</sequence>
<evidence type="ECO:0000256" key="3">
    <source>
        <dbReference type="RuleBase" id="RU003719"/>
    </source>
</evidence>
<keyword evidence="7" id="KW-1185">Reference proteome</keyword>
<dbReference type="GO" id="GO:0005829">
    <property type="term" value="C:cytosol"/>
    <property type="evidence" value="ECO:0007669"/>
    <property type="project" value="TreeGrafter"/>
</dbReference>
<dbReference type="InterPro" id="IPR036291">
    <property type="entry name" value="NAD(P)-bd_dom_sf"/>
</dbReference>
<dbReference type="STRING" id="1077947.SAMN05216227_101452"/>
<name>A0A1H8GM29_9RHOB</name>